<dbReference type="Pfam" id="PF00821">
    <property type="entry name" value="PEPCK_GTP"/>
    <property type="match status" value="1"/>
</dbReference>
<keyword evidence="5 11" id="KW-0479">Metal-binding</keyword>
<feature type="binding site" evidence="11">
    <location>
        <position position="422"/>
    </location>
    <ligand>
        <name>GTP</name>
        <dbReference type="ChEBI" id="CHEBI:37565"/>
    </ligand>
</feature>
<comment type="function">
    <text evidence="11">Catalyzes the conversion of oxaloacetate (OAA) to phosphoenolpyruvate (PEP), the rate-limiting step in the metabolic pathway that produces glucose from lactate and other precursors derived from the citric acid cycle.</text>
</comment>
<comment type="pathway">
    <text evidence="1 11">Carbohydrate biosynthesis; gluconeogenesis.</text>
</comment>
<feature type="binding site" evidence="11">
    <location>
        <begin position="517"/>
        <end position="520"/>
    </location>
    <ligand>
        <name>GTP</name>
        <dbReference type="ChEBI" id="CHEBI:37565"/>
    </ligand>
</feature>
<feature type="domain" description="Phosphoenolpyruvate carboxykinase GTP-utilising N-terminal" evidence="13">
    <location>
        <begin position="21"/>
        <end position="243"/>
    </location>
</feature>
<dbReference type="PANTHER" id="PTHR11561">
    <property type="entry name" value="PHOSPHOENOLPYRUVATE CARBOXYKINASE"/>
    <property type="match status" value="1"/>
</dbReference>
<evidence type="ECO:0000256" key="6">
    <source>
        <dbReference type="ARBA" id="ARBA00022741"/>
    </source>
</evidence>
<dbReference type="InterPro" id="IPR035078">
    <property type="entry name" value="PEP_carboxykinase_GTP_N"/>
</dbReference>
<dbReference type="Gene3D" id="3.90.228.20">
    <property type="match status" value="1"/>
</dbReference>
<feature type="domain" description="Phosphoenolpyruvate carboxykinase C-terminal P-loop" evidence="12">
    <location>
        <begin position="247"/>
        <end position="606"/>
    </location>
</feature>
<evidence type="ECO:0000256" key="11">
    <source>
        <dbReference type="HAMAP-Rule" id="MF_00452"/>
    </source>
</evidence>
<feature type="binding site" evidence="11">
    <location>
        <position position="391"/>
    </location>
    <ligand>
        <name>GTP</name>
        <dbReference type="ChEBI" id="CHEBI:37565"/>
    </ligand>
</feature>
<dbReference type="GO" id="GO:0004613">
    <property type="term" value="F:phosphoenolpyruvate carboxykinase (GTP) activity"/>
    <property type="evidence" value="ECO:0007669"/>
    <property type="project" value="UniProtKB-UniRule"/>
</dbReference>
<dbReference type="GO" id="GO:0005829">
    <property type="term" value="C:cytosol"/>
    <property type="evidence" value="ECO:0007669"/>
    <property type="project" value="TreeGrafter"/>
</dbReference>
<feature type="binding site" evidence="11">
    <location>
        <begin position="222"/>
        <end position="224"/>
    </location>
    <ligand>
        <name>substrate</name>
    </ligand>
</feature>
<keyword evidence="15" id="KW-1185">Reference proteome</keyword>
<dbReference type="GO" id="GO:0006107">
    <property type="term" value="P:oxaloacetate metabolic process"/>
    <property type="evidence" value="ECO:0007669"/>
    <property type="project" value="TreeGrafter"/>
</dbReference>
<comment type="similarity">
    <text evidence="2 11">Belongs to the phosphoenolpyruvate carboxykinase [GTP] family.</text>
</comment>
<evidence type="ECO:0000256" key="10">
    <source>
        <dbReference type="ARBA" id="ARBA00023239"/>
    </source>
</evidence>
<dbReference type="PIRSF" id="PIRSF001348">
    <property type="entry name" value="PEP_carboxykinase_GTP"/>
    <property type="match status" value="1"/>
</dbReference>
<evidence type="ECO:0000259" key="13">
    <source>
        <dbReference type="Pfam" id="PF17297"/>
    </source>
</evidence>
<evidence type="ECO:0000256" key="9">
    <source>
        <dbReference type="ARBA" id="ARBA00023211"/>
    </source>
</evidence>
<dbReference type="Gene3D" id="2.170.8.10">
    <property type="entry name" value="Phosphoenolpyruvate Carboxykinase, domain 2"/>
    <property type="match status" value="1"/>
</dbReference>
<dbReference type="CDD" id="cd00819">
    <property type="entry name" value="PEPCK_GTP"/>
    <property type="match status" value="1"/>
</dbReference>
<dbReference type="GO" id="GO:0046327">
    <property type="term" value="P:glycerol biosynthetic process from pyruvate"/>
    <property type="evidence" value="ECO:0007669"/>
    <property type="project" value="TreeGrafter"/>
</dbReference>
<dbReference type="GO" id="GO:0042594">
    <property type="term" value="P:response to starvation"/>
    <property type="evidence" value="ECO:0007669"/>
    <property type="project" value="TreeGrafter"/>
</dbReference>
<evidence type="ECO:0000313" key="14">
    <source>
        <dbReference type="EMBL" id="PKW15434.1"/>
    </source>
</evidence>
<feature type="binding site" evidence="11">
    <location>
        <position position="251"/>
    </location>
    <ligand>
        <name>Mn(2+)</name>
        <dbReference type="ChEBI" id="CHEBI:29035"/>
    </ligand>
</feature>
<organism evidence="14 15">
    <name type="scientific">Saccharopolyspora spinosa</name>
    <dbReference type="NCBI Taxonomy" id="60894"/>
    <lineage>
        <taxon>Bacteria</taxon>
        <taxon>Bacillati</taxon>
        <taxon>Actinomycetota</taxon>
        <taxon>Actinomycetes</taxon>
        <taxon>Pseudonocardiales</taxon>
        <taxon>Pseudonocardiaceae</taxon>
        <taxon>Saccharopolyspora</taxon>
    </lineage>
</organism>
<evidence type="ECO:0000313" key="15">
    <source>
        <dbReference type="Proteomes" id="UP000233786"/>
    </source>
</evidence>
<dbReference type="EC" id="4.1.1.32" evidence="11"/>
<keyword evidence="4 11" id="KW-0312">Gluconeogenesis</keyword>
<dbReference type="InterPro" id="IPR013035">
    <property type="entry name" value="PEP_carboxykinase_C"/>
</dbReference>
<dbReference type="InterPro" id="IPR018091">
    <property type="entry name" value="PEP_carboxykin_GTP_CS"/>
</dbReference>
<evidence type="ECO:0000256" key="8">
    <source>
        <dbReference type="ARBA" id="ARBA00023134"/>
    </source>
</evidence>
<dbReference type="InterPro" id="IPR008209">
    <property type="entry name" value="PEP_carboxykinase_GTP"/>
</dbReference>
<gene>
    <name evidence="11" type="primary">pckG</name>
    <name evidence="14" type="ORF">A8926_3142</name>
</gene>
<proteinExistence type="inferred from homology"/>
<comment type="catalytic activity">
    <reaction evidence="11">
        <text>oxaloacetate + GTP = phosphoenolpyruvate + GDP + CO2</text>
        <dbReference type="Rhea" id="RHEA:10388"/>
        <dbReference type="ChEBI" id="CHEBI:16452"/>
        <dbReference type="ChEBI" id="CHEBI:16526"/>
        <dbReference type="ChEBI" id="CHEBI:37565"/>
        <dbReference type="ChEBI" id="CHEBI:58189"/>
        <dbReference type="ChEBI" id="CHEBI:58702"/>
        <dbReference type="EC" id="4.1.1.32"/>
    </reaction>
</comment>
<dbReference type="InterPro" id="IPR035077">
    <property type="entry name" value="PEP_carboxykinase_GTP_C"/>
</dbReference>
<evidence type="ECO:0000256" key="3">
    <source>
        <dbReference type="ARBA" id="ARBA00011245"/>
    </source>
</evidence>
<feature type="binding site" evidence="11">
    <location>
        <begin position="389"/>
        <end position="391"/>
    </location>
    <ligand>
        <name>substrate</name>
    </ligand>
</feature>
<comment type="cofactor">
    <cofactor evidence="11">
        <name>Mn(2+)</name>
        <dbReference type="ChEBI" id="CHEBI:29035"/>
    </cofactor>
    <text evidence="11">Binds 1 Mn(2+) ion per subunit.</text>
</comment>
<feature type="binding site" evidence="11">
    <location>
        <position position="79"/>
    </location>
    <ligand>
        <name>substrate</name>
    </ligand>
</feature>
<feature type="active site" evidence="11">
    <location>
        <position position="275"/>
    </location>
</feature>
<dbReference type="OrthoDB" id="9758871at2"/>
<dbReference type="PROSITE" id="PS00505">
    <property type="entry name" value="PEPCK_GTP"/>
    <property type="match status" value="1"/>
</dbReference>
<dbReference type="SUPFAM" id="SSF68923">
    <property type="entry name" value="PEP carboxykinase N-terminal domain"/>
    <property type="match status" value="1"/>
</dbReference>
<comment type="caution">
    <text evidence="14">The sequence shown here is derived from an EMBL/GenBank/DDBJ whole genome shotgun (WGS) entry which is preliminary data.</text>
</comment>
<dbReference type="GO" id="GO:0016301">
    <property type="term" value="F:kinase activity"/>
    <property type="evidence" value="ECO:0007669"/>
    <property type="project" value="UniProtKB-KW"/>
</dbReference>
<feature type="binding site" evidence="11">
    <location>
        <position position="273"/>
    </location>
    <ligand>
        <name>substrate</name>
    </ligand>
</feature>
<evidence type="ECO:0000256" key="7">
    <source>
        <dbReference type="ARBA" id="ARBA00022793"/>
    </source>
</evidence>
<evidence type="ECO:0000256" key="1">
    <source>
        <dbReference type="ARBA" id="ARBA00004742"/>
    </source>
</evidence>
<dbReference type="GO" id="GO:0030145">
    <property type="term" value="F:manganese ion binding"/>
    <property type="evidence" value="ECO:0007669"/>
    <property type="project" value="UniProtKB-UniRule"/>
</dbReference>
<name>A0A2N3XXP2_SACSN</name>
<dbReference type="InterPro" id="IPR008210">
    <property type="entry name" value="PEP_carboxykinase_N"/>
</dbReference>
<evidence type="ECO:0000256" key="4">
    <source>
        <dbReference type="ARBA" id="ARBA00022432"/>
    </source>
</evidence>
<evidence type="ECO:0000256" key="2">
    <source>
        <dbReference type="ARBA" id="ARBA00005796"/>
    </source>
</evidence>
<dbReference type="GO" id="GO:0019543">
    <property type="term" value="P:propionate catabolic process"/>
    <property type="evidence" value="ECO:0007669"/>
    <property type="project" value="TreeGrafter"/>
</dbReference>
<keyword evidence="10 11" id="KW-0456">Lyase</keyword>
<feature type="binding site" evidence="11">
    <location>
        <begin position="274"/>
        <end position="279"/>
    </location>
    <ligand>
        <name>GTP</name>
        <dbReference type="ChEBI" id="CHEBI:37565"/>
    </ligand>
</feature>
<evidence type="ECO:0000256" key="5">
    <source>
        <dbReference type="ARBA" id="ARBA00022723"/>
    </source>
</evidence>
<dbReference type="GO" id="GO:0071333">
    <property type="term" value="P:cellular response to glucose stimulus"/>
    <property type="evidence" value="ECO:0007669"/>
    <property type="project" value="TreeGrafter"/>
</dbReference>
<dbReference type="STRING" id="994479.GCA_000194155_02301"/>
<sequence>MTTTAIPGLDQAPTTHGPLLEWVREVAELTTPQRVVWCDGSDEEWRRLTTELVAAGTLVRLSAKPNSYRAASDPSDVARVEDRTFICSRREEDAGPTNNWMDPGEMKAVMTGLYRRSMAGRTMYVIPFCMGPLDDDNPKLGVEITDSAYVVLSMRVMTRMGVGALGKFIGADGREREFVKALHSVGSPLEPGRADVPWPCNTTKYISHFPEERAIWSFGSGYGGNSLLGKKCYSLRIASVMARDEGWLAEHMLILKLISPQGTVYYIAAAFPSACGKTNLAMLQPTVPGWKAETLGDDIAWMRFGDDGRLYAVNPEFGFFGVAPGTGYHTNPVAMRTIEQGNTIFTNVALTDGGDVWWDGMTEQPPDHLTDWKGREWTPGTGEPAAHPNSRFCTPIEQCPIVAPEWDDPRGVPISAILFGGRRATTVPLVTESRDWTHGVFMGATLSSETTAAATGKVGVVRRDPMAMLPFMGYHAGDYFGHWLHIAEHTNAARLPKIFHVNWFRRGEDRRFLWPGFRENSRVLKWIVDRIEGTADAADTPVGLVPTAADLDLAGLDGDPADVDAALAVDTDEWRAEIPMIEEWFAGIGEKLPAELRNQLDVLRKRLAAADGRE</sequence>
<dbReference type="FunFam" id="3.40.449.10:FF:000005">
    <property type="entry name" value="Phosphoenolpyruvate carboxykinase [GTP]"/>
    <property type="match status" value="1"/>
</dbReference>
<dbReference type="UniPathway" id="UPA00138"/>
<dbReference type="SUPFAM" id="SSF53795">
    <property type="entry name" value="PEP carboxykinase-like"/>
    <property type="match status" value="1"/>
</dbReference>
<dbReference type="GO" id="GO:0033993">
    <property type="term" value="P:response to lipid"/>
    <property type="evidence" value="ECO:0007669"/>
    <property type="project" value="TreeGrafter"/>
</dbReference>
<dbReference type="GO" id="GO:0006094">
    <property type="term" value="P:gluconeogenesis"/>
    <property type="evidence" value="ECO:0007669"/>
    <property type="project" value="UniProtKB-UniRule"/>
</dbReference>
<dbReference type="Pfam" id="PF17297">
    <property type="entry name" value="PEPCK_N"/>
    <property type="match status" value="1"/>
</dbReference>
<protein>
    <recommendedName>
        <fullName evidence="11">Phosphoenolpyruvate carboxykinase [GTP]</fullName>
        <shortName evidence="11">PEP carboxykinase</shortName>
        <shortName evidence="11">PEPCK</shortName>
        <ecNumber evidence="11">4.1.1.32</ecNumber>
    </recommendedName>
    <alternativeName>
        <fullName evidence="11">GTP-dependent phosphoenolpyruvate carboxykinase</fullName>
        <shortName evidence="11">GTP-PEPCK</shortName>
    </alternativeName>
</protein>
<feature type="binding site" evidence="11">
    <location>
        <position position="298"/>
    </location>
    <ligand>
        <name>Mn(2+)</name>
        <dbReference type="ChEBI" id="CHEBI:29035"/>
    </ligand>
</feature>
<accession>A0A2N3XXP2</accession>
<keyword evidence="8 11" id="KW-0342">GTP-binding</keyword>
<dbReference type="HAMAP" id="MF_00452">
    <property type="entry name" value="PEPCK_GTP"/>
    <property type="match status" value="1"/>
</dbReference>
<keyword evidence="7 11" id="KW-0210">Decarboxylase</keyword>
<dbReference type="RefSeq" id="WP_010694656.1">
    <property type="nucleotide sequence ID" value="NZ_CP061007.1"/>
</dbReference>
<evidence type="ECO:0000259" key="12">
    <source>
        <dbReference type="Pfam" id="PF00821"/>
    </source>
</evidence>
<dbReference type="Proteomes" id="UP000233786">
    <property type="component" value="Unassembled WGS sequence"/>
</dbReference>
<dbReference type="AlphaFoldDB" id="A0A2N3XXP2"/>
<dbReference type="EMBL" id="PJNB01000001">
    <property type="protein sequence ID" value="PKW15434.1"/>
    <property type="molecule type" value="Genomic_DNA"/>
</dbReference>
<comment type="subcellular location">
    <subcellularLocation>
        <location evidence="11">Cytoplasm</location>
    </subcellularLocation>
</comment>
<keyword evidence="9 11" id="KW-0464">Manganese</keyword>
<keyword evidence="6 11" id="KW-0547">Nucleotide-binding</keyword>
<dbReference type="Gene3D" id="3.40.449.10">
    <property type="entry name" value="Phosphoenolpyruvate Carboxykinase, domain 1"/>
    <property type="match status" value="1"/>
</dbReference>
<keyword evidence="11" id="KW-0963">Cytoplasm</keyword>
<dbReference type="GO" id="GO:0005525">
    <property type="term" value="F:GTP binding"/>
    <property type="evidence" value="ECO:0007669"/>
    <property type="project" value="UniProtKB-UniRule"/>
</dbReference>
<dbReference type="NCBIfam" id="NF003253">
    <property type="entry name" value="PRK04210.1"/>
    <property type="match status" value="1"/>
</dbReference>
<feature type="binding site" evidence="11">
    <location>
        <position position="231"/>
    </location>
    <ligand>
        <name>Mn(2+)</name>
        <dbReference type="ChEBI" id="CHEBI:29035"/>
    </ligand>
</feature>
<reference evidence="14" key="1">
    <citation type="submission" date="2017-12" db="EMBL/GenBank/DDBJ databases">
        <title>Sequencing the genomes of 1000 Actinobacteria strains.</title>
        <authorList>
            <person name="Klenk H.-P."/>
        </authorList>
    </citation>
    <scope>NUCLEOTIDE SEQUENCE [LARGE SCALE GENOMIC DNA]</scope>
    <source>
        <strain evidence="14">DSM 44228</strain>
    </source>
</reference>
<dbReference type="PANTHER" id="PTHR11561:SF0">
    <property type="entry name" value="PHOSPHOENOLPYRUVATE CARBOXYKINASE [GTP]-RELATED"/>
    <property type="match status" value="1"/>
</dbReference>
<comment type="subunit">
    <text evidence="3 11">Monomer.</text>
</comment>